<comment type="similarity">
    <text evidence="1">Belongs to the WXG100 family.</text>
</comment>
<protein>
    <recommendedName>
        <fullName evidence="1">ESAT-6-like protein</fullName>
    </recommendedName>
</protein>
<evidence type="ECO:0000313" key="2">
    <source>
        <dbReference type="EMBL" id="PKV79376.1"/>
    </source>
</evidence>
<dbReference type="NCBIfam" id="TIGR03930">
    <property type="entry name" value="WXG100_ESAT6"/>
    <property type="match status" value="1"/>
</dbReference>
<dbReference type="SUPFAM" id="SSF140453">
    <property type="entry name" value="EsxAB dimer-like"/>
    <property type="match status" value="1"/>
</dbReference>
<dbReference type="OrthoDB" id="4556231at2"/>
<evidence type="ECO:0000256" key="1">
    <source>
        <dbReference type="RuleBase" id="RU362001"/>
    </source>
</evidence>
<dbReference type="RefSeq" id="WP_101465632.1">
    <property type="nucleotide sequence ID" value="NZ_JBFAFS010000001.1"/>
</dbReference>
<dbReference type="InterPro" id="IPR010310">
    <property type="entry name" value="T7SS_ESAT-6-like"/>
</dbReference>
<dbReference type="Pfam" id="PF06013">
    <property type="entry name" value="WXG100"/>
    <property type="match status" value="1"/>
</dbReference>
<dbReference type="InterPro" id="IPR036689">
    <property type="entry name" value="ESAT-6-like_sf"/>
</dbReference>
<dbReference type="AlphaFoldDB" id="A0A2N3VCR4"/>
<organism evidence="2 3">
    <name type="scientific">Nocardia fluminea</name>
    <dbReference type="NCBI Taxonomy" id="134984"/>
    <lineage>
        <taxon>Bacteria</taxon>
        <taxon>Bacillati</taxon>
        <taxon>Actinomycetota</taxon>
        <taxon>Actinomycetes</taxon>
        <taxon>Mycobacteriales</taxon>
        <taxon>Nocardiaceae</taxon>
        <taxon>Nocardia</taxon>
    </lineage>
</organism>
<accession>A0A2N3VCR4</accession>
<dbReference type="Proteomes" id="UP000233766">
    <property type="component" value="Unassembled WGS sequence"/>
</dbReference>
<gene>
    <name evidence="2" type="ORF">ATK86_3768</name>
</gene>
<name>A0A2N3VCR4_9NOCA</name>
<keyword evidence="3" id="KW-1185">Reference proteome</keyword>
<dbReference type="EMBL" id="PJMW01000002">
    <property type="protein sequence ID" value="PKV79376.1"/>
    <property type="molecule type" value="Genomic_DNA"/>
</dbReference>
<comment type="caution">
    <text evidence="2">The sequence shown here is derived from an EMBL/GenBank/DDBJ whole genome shotgun (WGS) entry which is preliminary data.</text>
</comment>
<proteinExistence type="inferred from homology"/>
<evidence type="ECO:0000313" key="3">
    <source>
        <dbReference type="Proteomes" id="UP000233766"/>
    </source>
</evidence>
<reference evidence="2 3" key="1">
    <citation type="submission" date="2017-12" db="EMBL/GenBank/DDBJ databases">
        <title>Sequencing the genomes of 1000 Actinobacteria strains.</title>
        <authorList>
            <person name="Klenk H.-P."/>
        </authorList>
    </citation>
    <scope>NUCLEOTIDE SEQUENCE [LARGE SCALE GENOMIC DNA]</scope>
    <source>
        <strain evidence="2 3">DSM 44489</strain>
    </source>
</reference>
<dbReference type="Gene3D" id="1.10.287.1060">
    <property type="entry name" value="ESAT-6-like"/>
    <property type="match status" value="1"/>
</dbReference>
<sequence>MSDEFAVDLDHLDQVVARLTGLAGFINDHLDEIDDKVATLAGTGWESVAATAYEVAHRQWAGSAREFTEGVQDMSDAAKAAHTAYSDATDANTKMMRGA</sequence>